<keyword evidence="2" id="KW-1185">Reference proteome</keyword>
<dbReference type="AlphaFoldDB" id="A0A7X0KTA9"/>
<organism evidence="1 2">
    <name type="scientific">Microbacterium thalassium</name>
    <dbReference type="NCBI Taxonomy" id="362649"/>
    <lineage>
        <taxon>Bacteria</taxon>
        <taxon>Bacillati</taxon>
        <taxon>Actinomycetota</taxon>
        <taxon>Actinomycetes</taxon>
        <taxon>Micrococcales</taxon>
        <taxon>Microbacteriaceae</taxon>
        <taxon>Microbacterium</taxon>
    </lineage>
</organism>
<protein>
    <recommendedName>
        <fullName evidence="3">PqqD family protein</fullName>
    </recommendedName>
</protein>
<accession>A0A7X0KTA9</accession>
<reference evidence="1 2" key="1">
    <citation type="submission" date="2020-08" db="EMBL/GenBank/DDBJ databases">
        <title>Sequencing the genomes of 1000 actinobacteria strains.</title>
        <authorList>
            <person name="Klenk H.-P."/>
        </authorList>
    </citation>
    <scope>NUCLEOTIDE SEQUENCE [LARGE SCALE GENOMIC DNA]</scope>
    <source>
        <strain evidence="1 2">DSM 12511</strain>
    </source>
</reference>
<proteinExistence type="predicted"/>
<evidence type="ECO:0000313" key="1">
    <source>
        <dbReference type="EMBL" id="MBB6389897.1"/>
    </source>
</evidence>
<name>A0A7X0KTA9_9MICO</name>
<evidence type="ECO:0008006" key="3">
    <source>
        <dbReference type="Google" id="ProtNLM"/>
    </source>
</evidence>
<sequence length="85" mass="8741">MSIGVAPSVGVEIADDAVYAAALPDGPIIVLRDSAQLIWQEAVGRERDQAIAAIAGLTGEAEGAISGPFHAFVDELVALGLLRED</sequence>
<evidence type="ECO:0000313" key="2">
    <source>
        <dbReference type="Proteomes" id="UP000537775"/>
    </source>
</evidence>
<dbReference type="RefSeq" id="WP_184749176.1">
    <property type="nucleotide sequence ID" value="NZ_BAAAJR010000008.1"/>
</dbReference>
<comment type="caution">
    <text evidence="1">The sequence shown here is derived from an EMBL/GenBank/DDBJ whole genome shotgun (WGS) entry which is preliminary data.</text>
</comment>
<dbReference type="Proteomes" id="UP000537775">
    <property type="component" value="Unassembled WGS sequence"/>
</dbReference>
<dbReference type="EMBL" id="JACHML010000001">
    <property type="protein sequence ID" value="MBB6389897.1"/>
    <property type="molecule type" value="Genomic_DNA"/>
</dbReference>
<gene>
    <name evidence="1" type="ORF">HD594_000210</name>
</gene>